<dbReference type="AlphaFoldDB" id="A0AAN6T4M6"/>
<dbReference type="GO" id="GO:0031511">
    <property type="term" value="C:Mis6-Sim4 complex"/>
    <property type="evidence" value="ECO:0007669"/>
    <property type="project" value="InterPro"/>
</dbReference>
<dbReference type="PANTHER" id="PTHR42040">
    <property type="entry name" value="INNER KINETOCHORE SUBUNIT FTA4"/>
    <property type="match status" value="1"/>
</dbReference>
<evidence type="ECO:0000256" key="2">
    <source>
        <dbReference type="SAM" id="MobiDB-lite"/>
    </source>
</evidence>
<feature type="region of interest" description="Disordered" evidence="2">
    <location>
        <begin position="248"/>
        <end position="281"/>
    </location>
</feature>
<evidence type="ECO:0000313" key="4">
    <source>
        <dbReference type="Proteomes" id="UP001305647"/>
    </source>
</evidence>
<evidence type="ECO:0000256" key="1">
    <source>
        <dbReference type="SAM" id="Coils"/>
    </source>
</evidence>
<feature type="compositionally biased region" description="Gly residues" evidence="2">
    <location>
        <begin position="254"/>
        <end position="281"/>
    </location>
</feature>
<feature type="region of interest" description="Disordered" evidence="2">
    <location>
        <begin position="183"/>
        <end position="214"/>
    </location>
</feature>
<dbReference type="PANTHER" id="PTHR42040:SF1">
    <property type="entry name" value="INNER KINETOCHORE SUBUNIT FTA4"/>
    <property type="match status" value="1"/>
</dbReference>
<keyword evidence="4" id="KW-1185">Reference proteome</keyword>
<sequence>MAPDPPTVLSLKQFFLTAQTRLLSQPLSPTRAWHSNNSSNDNNENALPEKAIDDALFKLNHRLQQHSRRVYAPQATRHVAEQIDQLYWNAAEAATSVGGGEEEEEDDDETAEALNQGADLADPTVIATLPAQWDPSSPSSSSHPLEAKRYAELAAELHALAERKRQASARVARLRRMQALLEPFSPSPSPSPSTSAAAAAAVATTGHDDDGALDGVQENLVTRNGAVEAELQRMRMLLARVGARVGTLKEQRGSGRGVGGGDDGGESEGAGSLGLGREGGGLDNMDVDVDVAQQRKVGLLLERF</sequence>
<keyword evidence="1" id="KW-0175">Coiled coil</keyword>
<evidence type="ECO:0000313" key="3">
    <source>
        <dbReference type="EMBL" id="KAK4104066.1"/>
    </source>
</evidence>
<feature type="compositionally biased region" description="Low complexity" evidence="2">
    <location>
        <begin position="35"/>
        <end position="45"/>
    </location>
</feature>
<proteinExistence type="predicted"/>
<feature type="region of interest" description="Disordered" evidence="2">
    <location>
        <begin position="27"/>
        <end position="46"/>
    </location>
</feature>
<protein>
    <recommendedName>
        <fullName evidence="5">Kinetochore protein fta4</fullName>
    </recommendedName>
</protein>
<feature type="compositionally biased region" description="Low complexity" evidence="2">
    <location>
        <begin position="192"/>
        <end position="205"/>
    </location>
</feature>
<organism evidence="3 4">
    <name type="scientific">Parathielavia hyrcaniae</name>
    <dbReference type="NCBI Taxonomy" id="113614"/>
    <lineage>
        <taxon>Eukaryota</taxon>
        <taxon>Fungi</taxon>
        <taxon>Dikarya</taxon>
        <taxon>Ascomycota</taxon>
        <taxon>Pezizomycotina</taxon>
        <taxon>Sordariomycetes</taxon>
        <taxon>Sordariomycetidae</taxon>
        <taxon>Sordariales</taxon>
        <taxon>Chaetomiaceae</taxon>
        <taxon>Parathielavia</taxon>
    </lineage>
</organism>
<accession>A0AAN6T4M6</accession>
<gene>
    <name evidence="3" type="ORF">N658DRAFT_504865</name>
</gene>
<reference evidence="3" key="1">
    <citation type="journal article" date="2023" name="Mol. Phylogenet. Evol.">
        <title>Genome-scale phylogeny and comparative genomics of the fungal order Sordariales.</title>
        <authorList>
            <person name="Hensen N."/>
            <person name="Bonometti L."/>
            <person name="Westerberg I."/>
            <person name="Brannstrom I.O."/>
            <person name="Guillou S."/>
            <person name="Cros-Aarteil S."/>
            <person name="Calhoun S."/>
            <person name="Haridas S."/>
            <person name="Kuo A."/>
            <person name="Mondo S."/>
            <person name="Pangilinan J."/>
            <person name="Riley R."/>
            <person name="LaButti K."/>
            <person name="Andreopoulos B."/>
            <person name="Lipzen A."/>
            <person name="Chen C."/>
            <person name="Yan M."/>
            <person name="Daum C."/>
            <person name="Ng V."/>
            <person name="Clum A."/>
            <person name="Steindorff A."/>
            <person name="Ohm R.A."/>
            <person name="Martin F."/>
            <person name="Silar P."/>
            <person name="Natvig D.O."/>
            <person name="Lalanne C."/>
            <person name="Gautier V."/>
            <person name="Ament-Velasquez S.L."/>
            <person name="Kruys A."/>
            <person name="Hutchinson M.I."/>
            <person name="Powell A.J."/>
            <person name="Barry K."/>
            <person name="Miller A.N."/>
            <person name="Grigoriev I.V."/>
            <person name="Debuchy R."/>
            <person name="Gladieux P."/>
            <person name="Hiltunen Thoren M."/>
            <person name="Johannesson H."/>
        </authorList>
    </citation>
    <scope>NUCLEOTIDE SEQUENCE</scope>
    <source>
        <strain evidence="3">CBS 757.83</strain>
    </source>
</reference>
<reference evidence="3" key="2">
    <citation type="submission" date="2023-05" db="EMBL/GenBank/DDBJ databases">
        <authorList>
            <consortium name="Lawrence Berkeley National Laboratory"/>
            <person name="Steindorff A."/>
            <person name="Hensen N."/>
            <person name="Bonometti L."/>
            <person name="Westerberg I."/>
            <person name="Brannstrom I.O."/>
            <person name="Guillou S."/>
            <person name="Cros-Aarteil S."/>
            <person name="Calhoun S."/>
            <person name="Haridas S."/>
            <person name="Kuo A."/>
            <person name="Mondo S."/>
            <person name="Pangilinan J."/>
            <person name="Riley R."/>
            <person name="Labutti K."/>
            <person name="Andreopoulos B."/>
            <person name="Lipzen A."/>
            <person name="Chen C."/>
            <person name="Yanf M."/>
            <person name="Daum C."/>
            <person name="Ng V."/>
            <person name="Clum A."/>
            <person name="Ohm R."/>
            <person name="Martin F."/>
            <person name="Silar P."/>
            <person name="Natvig D."/>
            <person name="Lalanne C."/>
            <person name="Gautier V."/>
            <person name="Ament-Velasquez S.L."/>
            <person name="Kruys A."/>
            <person name="Hutchinson M.I."/>
            <person name="Powell A.J."/>
            <person name="Barry K."/>
            <person name="Miller A.N."/>
            <person name="Grigoriev I.V."/>
            <person name="Debuchy R."/>
            <person name="Gladieux P."/>
            <person name="Thoren M.H."/>
            <person name="Johannesson H."/>
        </authorList>
    </citation>
    <scope>NUCLEOTIDE SEQUENCE</scope>
    <source>
        <strain evidence="3">CBS 757.83</strain>
    </source>
</reference>
<dbReference type="InterPro" id="IPR025207">
    <property type="entry name" value="Sim4_Fta4"/>
</dbReference>
<feature type="coiled-coil region" evidence="1">
    <location>
        <begin position="150"/>
        <end position="177"/>
    </location>
</feature>
<name>A0AAN6T4M6_9PEZI</name>
<dbReference type="EMBL" id="MU863627">
    <property type="protein sequence ID" value="KAK4104066.1"/>
    <property type="molecule type" value="Genomic_DNA"/>
</dbReference>
<comment type="caution">
    <text evidence="3">The sequence shown here is derived from an EMBL/GenBank/DDBJ whole genome shotgun (WGS) entry which is preliminary data.</text>
</comment>
<dbReference type="Pfam" id="PF13093">
    <property type="entry name" value="FTA4"/>
    <property type="match status" value="1"/>
</dbReference>
<evidence type="ECO:0008006" key="5">
    <source>
        <dbReference type="Google" id="ProtNLM"/>
    </source>
</evidence>
<dbReference type="Proteomes" id="UP001305647">
    <property type="component" value="Unassembled WGS sequence"/>
</dbReference>